<feature type="compositionally biased region" description="Basic residues" evidence="6">
    <location>
        <begin position="523"/>
        <end position="533"/>
    </location>
</feature>
<dbReference type="Pfam" id="PF04082">
    <property type="entry name" value="Fungal_trans"/>
    <property type="match status" value="1"/>
</dbReference>
<accession>A0ABR3GBB2</accession>
<keyword evidence="9" id="KW-1185">Reference proteome</keyword>
<keyword evidence="2" id="KW-0805">Transcription regulation</keyword>
<keyword evidence="3" id="KW-0238">DNA-binding</keyword>
<protein>
    <recommendedName>
        <fullName evidence="7">Zn(2)-C6 fungal-type domain-containing protein</fullName>
    </recommendedName>
</protein>
<keyword evidence="1" id="KW-0479">Metal-binding</keyword>
<dbReference type="CDD" id="cd12148">
    <property type="entry name" value="fungal_TF_MHR"/>
    <property type="match status" value="1"/>
</dbReference>
<dbReference type="SMART" id="SM00066">
    <property type="entry name" value="GAL4"/>
    <property type="match status" value="1"/>
</dbReference>
<evidence type="ECO:0000313" key="9">
    <source>
        <dbReference type="Proteomes" id="UP001447188"/>
    </source>
</evidence>
<evidence type="ECO:0000256" key="6">
    <source>
        <dbReference type="SAM" id="MobiDB-lite"/>
    </source>
</evidence>
<dbReference type="PANTHER" id="PTHR31668">
    <property type="entry name" value="GLUCOSE TRANSPORT TRANSCRIPTION REGULATOR RGT1-RELATED-RELATED"/>
    <property type="match status" value="1"/>
</dbReference>
<dbReference type="InterPro" id="IPR050797">
    <property type="entry name" value="Carb_Metab_Trans_Reg"/>
</dbReference>
<dbReference type="PROSITE" id="PS50048">
    <property type="entry name" value="ZN2_CY6_FUNGAL_2"/>
    <property type="match status" value="1"/>
</dbReference>
<feature type="region of interest" description="Disordered" evidence="6">
    <location>
        <begin position="520"/>
        <end position="540"/>
    </location>
</feature>
<evidence type="ECO:0000256" key="2">
    <source>
        <dbReference type="ARBA" id="ARBA00023015"/>
    </source>
</evidence>
<dbReference type="InterPro" id="IPR036864">
    <property type="entry name" value="Zn2-C6_fun-type_DNA-bd_sf"/>
</dbReference>
<evidence type="ECO:0000259" key="7">
    <source>
        <dbReference type="PROSITE" id="PS50048"/>
    </source>
</evidence>
<comment type="caution">
    <text evidence="8">The sequence shown here is derived from an EMBL/GenBank/DDBJ whole genome shotgun (WGS) entry which is preliminary data.</text>
</comment>
<reference evidence="8 9" key="1">
    <citation type="submission" date="2024-02" db="EMBL/GenBank/DDBJ databases">
        <title>Discinaceae phylogenomics.</title>
        <authorList>
            <person name="Dirks A.C."/>
            <person name="James T.Y."/>
        </authorList>
    </citation>
    <scope>NUCLEOTIDE SEQUENCE [LARGE SCALE GENOMIC DNA]</scope>
    <source>
        <strain evidence="8 9">ACD0624</strain>
    </source>
</reference>
<organism evidence="8 9">
    <name type="scientific">Discina gigas</name>
    <dbReference type="NCBI Taxonomy" id="1032678"/>
    <lineage>
        <taxon>Eukaryota</taxon>
        <taxon>Fungi</taxon>
        <taxon>Dikarya</taxon>
        <taxon>Ascomycota</taxon>
        <taxon>Pezizomycotina</taxon>
        <taxon>Pezizomycetes</taxon>
        <taxon>Pezizales</taxon>
        <taxon>Discinaceae</taxon>
        <taxon>Discina</taxon>
    </lineage>
</organism>
<evidence type="ECO:0000313" key="8">
    <source>
        <dbReference type="EMBL" id="KAL0633153.1"/>
    </source>
</evidence>
<dbReference type="CDD" id="cd00067">
    <property type="entry name" value="GAL4"/>
    <property type="match status" value="1"/>
</dbReference>
<dbReference type="Gene3D" id="4.10.240.10">
    <property type="entry name" value="Zn(2)-C6 fungal-type DNA-binding domain"/>
    <property type="match status" value="1"/>
</dbReference>
<dbReference type="Pfam" id="PF00172">
    <property type="entry name" value="Zn_clus"/>
    <property type="match status" value="1"/>
</dbReference>
<dbReference type="InterPro" id="IPR007219">
    <property type="entry name" value="XnlR_reg_dom"/>
</dbReference>
<evidence type="ECO:0000256" key="4">
    <source>
        <dbReference type="ARBA" id="ARBA00023163"/>
    </source>
</evidence>
<sequence length="636" mass="71719">MVYHKPRRSCLDCRRRHLKCSLPDSGGSASCVWCQEHGLECVKDWEISESNQLLSQPAKDGAIILNGSNSAFGGFQLSKTNLIAGDKPNKSRLLRLRHDVALQHRSSTSPWVGGDGDTDQELRLDKPVVAYLKQLFFSSVQPYIPIIGAAYFGSIEPTQLLLSAMYGVAARLPGAIVSTRDFLHIKRVFEHQLKNQMTRYKPSLQACQALTLIHLTLEMQCEGLEGVETWPLRLSAAVRMAFELRLHRKETYAHESPLLQETKRRLFWAIFCKDRWTSTGKGYPLMIDTDDIDVDLPSPIDLDDPSCPPHEFFTELIQQSIALGRIHPVCFRADQFAHVNVAQFRLVEKDIDMLGQRIRDGAQTWNSVTRAHLEINYATIRLLFYGPFFKPSSDAETALFAQLIPDISGTRLRLATDAVRALDFASKELLSTGPSIWSIMFYAQVRCFLVALSIKHDPITDYSPQLRAAATGAVAKVSDIARYMCEDKRWCFMVLSGTLALFTKRVAEDKDAVKRLPALSGRAGKKNGSRKRRATDAGVDGVEGDLEKREIKREIKREAKREVKREVKREQLVVQTDMRSVADSSSTEPESAVEYAGEASAQQLEQVDIANWDLGNDYSEDIDWQEWDMMFSRIVG</sequence>
<feature type="domain" description="Zn(2)-C6 fungal-type" evidence="7">
    <location>
        <begin position="9"/>
        <end position="43"/>
    </location>
</feature>
<dbReference type="PROSITE" id="PS00463">
    <property type="entry name" value="ZN2_CY6_FUNGAL_1"/>
    <property type="match status" value="1"/>
</dbReference>
<evidence type="ECO:0000256" key="5">
    <source>
        <dbReference type="ARBA" id="ARBA00023242"/>
    </source>
</evidence>
<gene>
    <name evidence="8" type="ORF">Q9L58_007939</name>
</gene>
<dbReference type="EMBL" id="JBBBZM010000135">
    <property type="protein sequence ID" value="KAL0633153.1"/>
    <property type="molecule type" value="Genomic_DNA"/>
</dbReference>
<keyword evidence="4" id="KW-0804">Transcription</keyword>
<evidence type="ECO:0000256" key="1">
    <source>
        <dbReference type="ARBA" id="ARBA00022723"/>
    </source>
</evidence>
<dbReference type="SUPFAM" id="SSF57701">
    <property type="entry name" value="Zn2/Cys6 DNA-binding domain"/>
    <property type="match status" value="1"/>
</dbReference>
<evidence type="ECO:0000256" key="3">
    <source>
        <dbReference type="ARBA" id="ARBA00023125"/>
    </source>
</evidence>
<proteinExistence type="predicted"/>
<dbReference type="PANTHER" id="PTHR31668:SF26">
    <property type="entry name" value="GLUCOSE TRANSPORT TRANSCRIPTION REGULATOR RGT1-RELATED"/>
    <property type="match status" value="1"/>
</dbReference>
<dbReference type="InterPro" id="IPR001138">
    <property type="entry name" value="Zn2Cys6_DnaBD"/>
</dbReference>
<name>A0ABR3GBB2_9PEZI</name>
<dbReference type="SMART" id="SM00906">
    <property type="entry name" value="Fungal_trans"/>
    <property type="match status" value="1"/>
</dbReference>
<keyword evidence="5" id="KW-0539">Nucleus</keyword>
<dbReference type="Proteomes" id="UP001447188">
    <property type="component" value="Unassembled WGS sequence"/>
</dbReference>